<dbReference type="EMBL" id="BMAT01005235">
    <property type="protein sequence ID" value="GFR89464.1"/>
    <property type="molecule type" value="Genomic_DNA"/>
</dbReference>
<evidence type="ECO:0000256" key="1">
    <source>
        <dbReference type="SAM" id="MobiDB-lite"/>
    </source>
</evidence>
<organism evidence="2 3">
    <name type="scientific">Elysia marginata</name>
    <dbReference type="NCBI Taxonomy" id="1093978"/>
    <lineage>
        <taxon>Eukaryota</taxon>
        <taxon>Metazoa</taxon>
        <taxon>Spiralia</taxon>
        <taxon>Lophotrochozoa</taxon>
        <taxon>Mollusca</taxon>
        <taxon>Gastropoda</taxon>
        <taxon>Heterobranchia</taxon>
        <taxon>Euthyneura</taxon>
        <taxon>Panpulmonata</taxon>
        <taxon>Sacoglossa</taxon>
        <taxon>Placobranchoidea</taxon>
        <taxon>Plakobranchidae</taxon>
        <taxon>Elysia</taxon>
    </lineage>
</organism>
<name>A0AAV4GVC6_9GAST</name>
<evidence type="ECO:0000313" key="3">
    <source>
        <dbReference type="Proteomes" id="UP000762676"/>
    </source>
</evidence>
<feature type="compositionally biased region" description="Basic residues" evidence="1">
    <location>
        <begin position="332"/>
        <end position="342"/>
    </location>
</feature>
<comment type="caution">
    <text evidence="2">The sequence shown here is derived from an EMBL/GenBank/DDBJ whole genome shotgun (WGS) entry which is preliminary data.</text>
</comment>
<feature type="non-terminal residue" evidence="2">
    <location>
        <position position="1"/>
    </location>
</feature>
<reference evidence="2 3" key="1">
    <citation type="journal article" date="2021" name="Elife">
        <title>Chloroplast acquisition without the gene transfer in kleptoplastic sea slugs, Plakobranchus ocellatus.</title>
        <authorList>
            <person name="Maeda T."/>
            <person name="Takahashi S."/>
            <person name="Yoshida T."/>
            <person name="Shimamura S."/>
            <person name="Takaki Y."/>
            <person name="Nagai Y."/>
            <person name="Toyoda A."/>
            <person name="Suzuki Y."/>
            <person name="Arimoto A."/>
            <person name="Ishii H."/>
            <person name="Satoh N."/>
            <person name="Nishiyama T."/>
            <person name="Hasebe M."/>
            <person name="Maruyama T."/>
            <person name="Minagawa J."/>
            <person name="Obokata J."/>
            <person name="Shigenobu S."/>
        </authorList>
    </citation>
    <scope>NUCLEOTIDE SEQUENCE [LARGE SCALE GENOMIC DNA]</scope>
</reference>
<protein>
    <submittedName>
        <fullName evidence="2">Uncharacterized protein</fullName>
    </submittedName>
</protein>
<dbReference type="AlphaFoldDB" id="A0AAV4GVC6"/>
<sequence length="375" mass="43454">RHQQEQHHYQQDQQQEEETEEKIESNILAKDVLLDIQKIIGVPADNDPNVPFNKNKACHVVHQLVQNINEQQQPCDAEIPQMDNSCGMSEEEFEHVLDLMSVNSFTFSQTGDEFLKLITQVYRTIHAKFMSKIYKTVYGDGARFLFSLTQLLTKLLTIRSKAQVSENAAYLNFIAQIQENDLQFKHNNTIPTKSFVNLMETSMAELKKELRAYAGNYLEDCSTKYTRKNMPLIQDLIAANMDIIQDALMTNDTRVCEFVHMTEMEYAVIENITTALPDSKIIYHQDNRYFTNFMLINVIKCIARCYNSCVEIQTKQHKAALDNPTGGTSKKCVPKRRRKMRSHPPQSMYQAQPVLYNNNTANNMYNPNCERMHQM</sequence>
<proteinExistence type="predicted"/>
<feature type="compositionally biased region" description="Basic and acidic residues" evidence="1">
    <location>
        <begin position="1"/>
        <end position="10"/>
    </location>
</feature>
<gene>
    <name evidence="2" type="ORF">ElyMa_002543800</name>
</gene>
<accession>A0AAV4GVC6</accession>
<feature type="region of interest" description="Disordered" evidence="1">
    <location>
        <begin position="1"/>
        <end position="23"/>
    </location>
</feature>
<feature type="non-terminal residue" evidence="2">
    <location>
        <position position="375"/>
    </location>
</feature>
<dbReference type="Proteomes" id="UP000762676">
    <property type="component" value="Unassembled WGS sequence"/>
</dbReference>
<evidence type="ECO:0000313" key="2">
    <source>
        <dbReference type="EMBL" id="GFR89464.1"/>
    </source>
</evidence>
<feature type="region of interest" description="Disordered" evidence="1">
    <location>
        <begin position="320"/>
        <end position="346"/>
    </location>
</feature>
<keyword evidence="3" id="KW-1185">Reference proteome</keyword>